<gene>
    <name evidence="2" type="ORF">GGX14DRAFT_408992</name>
</gene>
<feature type="region of interest" description="Disordered" evidence="1">
    <location>
        <begin position="93"/>
        <end position="157"/>
    </location>
</feature>
<feature type="compositionally biased region" description="Basic residues" evidence="1">
    <location>
        <begin position="148"/>
        <end position="157"/>
    </location>
</feature>
<comment type="caution">
    <text evidence="2">The sequence shown here is derived from an EMBL/GenBank/DDBJ whole genome shotgun (WGS) entry which is preliminary data.</text>
</comment>
<sequence length="327" mass="36086">MVGFLLLRHIGPPAISSTRGRLGETLGIEKLLSPPTGSQLAMYNAAGISRPTAGCQVWSQMDPAWSQRGGVWKEDVRPRTGARTEHMRRDGDARIGRTGVGGKRAAGDGDRRGEQVHAHDTHGATRTWMSAPARTWGGDGRKDDVRPRTGHTRRKWCRPRTTSSMLCAAPATRHPQRMRGVAGRTCSQGRVHAWGGGRAERARELGNCDSVSTAMRRGCFMSKHEKGKRQGMDRRAVNVPVVRCSRCSWRGRRGGQRRVRAEAGRRARWGEEERSHIKKHGVLCNGISGIGYGLRFPQVLPPALQIEAAGTNQVWGETIPHWSFFAV</sequence>
<dbReference type="EMBL" id="JARJCW010000187">
    <property type="protein sequence ID" value="KAJ7187668.1"/>
    <property type="molecule type" value="Genomic_DNA"/>
</dbReference>
<proteinExistence type="predicted"/>
<accession>A0AAD6XYX8</accession>
<reference evidence="2" key="1">
    <citation type="submission" date="2023-03" db="EMBL/GenBank/DDBJ databases">
        <title>Massive genome expansion in bonnet fungi (Mycena s.s.) driven by repeated elements and novel gene families across ecological guilds.</title>
        <authorList>
            <consortium name="Lawrence Berkeley National Laboratory"/>
            <person name="Harder C.B."/>
            <person name="Miyauchi S."/>
            <person name="Viragh M."/>
            <person name="Kuo A."/>
            <person name="Thoen E."/>
            <person name="Andreopoulos B."/>
            <person name="Lu D."/>
            <person name="Skrede I."/>
            <person name="Drula E."/>
            <person name="Henrissat B."/>
            <person name="Morin E."/>
            <person name="Kohler A."/>
            <person name="Barry K."/>
            <person name="LaButti K."/>
            <person name="Morin E."/>
            <person name="Salamov A."/>
            <person name="Lipzen A."/>
            <person name="Mereny Z."/>
            <person name="Hegedus B."/>
            <person name="Baldrian P."/>
            <person name="Stursova M."/>
            <person name="Weitz H."/>
            <person name="Taylor A."/>
            <person name="Grigoriev I.V."/>
            <person name="Nagy L.G."/>
            <person name="Martin F."/>
            <person name="Kauserud H."/>
        </authorList>
    </citation>
    <scope>NUCLEOTIDE SEQUENCE</scope>
    <source>
        <strain evidence="2">9144</strain>
    </source>
</reference>
<evidence type="ECO:0000313" key="3">
    <source>
        <dbReference type="Proteomes" id="UP001219525"/>
    </source>
</evidence>
<evidence type="ECO:0000313" key="2">
    <source>
        <dbReference type="EMBL" id="KAJ7187668.1"/>
    </source>
</evidence>
<feature type="compositionally biased region" description="Basic and acidic residues" evidence="1">
    <location>
        <begin position="105"/>
        <end position="123"/>
    </location>
</feature>
<protein>
    <submittedName>
        <fullName evidence="2">Uncharacterized protein</fullName>
    </submittedName>
</protein>
<dbReference type="Proteomes" id="UP001219525">
    <property type="component" value="Unassembled WGS sequence"/>
</dbReference>
<evidence type="ECO:0000256" key="1">
    <source>
        <dbReference type="SAM" id="MobiDB-lite"/>
    </source>
</evidence>
<name>A0AAD6XYX8_9AGAR</name>
<keyword evidence="3" id="KW-1185">Reference proteome</keyword>
<dbReference type="AlphaFoldDB" id="A0AAD6XYX8"/>
<organism evidence="2 3">
    <name type="scientific">Mycena pura</name>
    <dbReference type="NCBI Taxonomy" id="153505"/>
    <lineage>
        <taxon>Eukaryota</taxon>
        <taxon>Fungi</taxon>
        <taxon>Dikarya</taxon>
        <taxon>Basidiomycota</taxon>
        <taxon>Agaricomycotina</taxon>
        <taxon>Agaricomycetes</taxon>
        <taxon>Agaricomycetidae</taxon>
        <taxon>Agaricales</taxon>
        <taxon>Marasmiineae</taxon>
        <taxon>Mycenaceae</taxon>
        <taxon>Mycena</taxon>
    </lineage>
</organism>